<evidence type="ECO:0000256" key="17">
    <source>
        <dbReference type="ARBA" id="ARBA00023319"/>
    </source>
</evidence>
<evidence type="ECO:0000256" key="9">
    <source>
        <dbReference type="ARBA" id="ARBA00022777"/>
    </source>
</evidence>
<dbReference type="InterPro" id="IPR001245">
    <property type="entry name" value="Ser-Thr/Tyr_kinase_cat_dom"/>
</dbReference>
<protein>
    <recommendedName>
        <fullName evidence="2">receptor protein-tyrosine kinase</fullName>
        <ecNumber evidence="2">2.7.10.1</ecNumber>
    </recommendedName>
</protein>
<keyword evidence="6" id="KW-0732">Signal</keyword>
<evidence type="ECO:0000256" key="22">
    <source>
        <dbReference type="SAM" id="Phobius"/>
    </source>
</evidence>
<evidence type="ECO:0000256" key="18">
    <source>
        <dbReference type="ARBA" id="ARBA00051243"/>
    </source>
</evidence>
<evidence type="ECO:0000256" key="19">
    <source>
        <dbReference type="ARBA" id="ARBA00056965"/>
    </source>
</evidence>
<dbReference type="SUPFAM" id="SSF56112">
    <property type="entry name" value="Protein kinase-like (PK-like)"/>
    <property type="match status" value="1"/>
</dbReference>
<dbReference type="InterPro" id="IPR001828">
    <property type="entry name" value="ANF_lig-bd_rcpt"/>
</dbReference>
<keyword evidence="7" id="KW-0677">Repeat</keyword>
<dbReference type="PANTHER" id="PTHR24416:SF489">
    <property type="entry name" value="PROTEIN KINASE DOMAIN-CONTAINING PROTEIN"/>
    <property type="match status" value="1"/>
</dbReference>
<keyword evidence="25" id="KW-1185">Reference proteome</keyword>
<evidence type="ECO:0000256" key="10">
    <source>
        <dbReference type="ARBA" id="ARBA00022840"/>
    </source>
</evidence>
<keyword evidence="15" id="KW-0675">Receptor</keyword>
<keyword evidence="3" id="KW-0597">Phosphoprotein</keyword>
<comment type="subcellular location">
    <subcellularLocation>
        <location evidence="1">Membrane</location>
        <topology evidence="1">Single-pass membrane protein</topology>
    </subcellularLocation>
</comment>
<evidence type="ECO:0000256" key="2">
    <source>
        <dbReference type="ARBA" id="ARBA00011902"/>
    </source>
</evidence>
<sequence length="816" mass="93052">MTLDKKEFSDERKTSDMTTKLLMLKKENFHIIIGEFYQEVAKDVICDAYHLRMTGIQGYLWSLPHWYSKNWYDTDTDSSDTSTNTNNCSTGEMLSALDGHISLSYKYFAEDSDVMQENKTVRQWRNIYSQEANATNVSESDYAGFTYDAVWAYALALDALFKEDESYAADLRATNTTQAFIKKIRALSFDGVSGHINFSSGNSRLTDIIVWQFQTDRYVEIARYHPATTDAHNGVLIINESRITWPSGHKPDDGSEKCVVEGFRSFLKLTTCAQAVIVLCTICFGGLTLKLIVCFIMFKRRYEKKLEQMQELWRGRPLFEIFDGWEIPRDKVVINRKLGEGAFGTVYGGECLFDAQGWVAVAVKTLKVGSTISEKLDFLSEAEMMKNFNHDNIVRLLGVCTKTEPIYTVMEFMLYGDLKTYLLARRNLVNEKSRNDDDEVSNKRLTSMALDIARGLAYLADLKYVHRDVACRNCLVNANRTVKLADFGMTRPLYENNYYKFSRKGMLPVRWMAPESLTDGVFTTMSDIWSYGVLLYEIVTFGAFPFQGMTNDQVLEHVKAGHTIAIPRGVKPQLDILLRSCWHGIAVNRPPVLQIIEHLLNHPRLISPCLDGPQSSVQIEDTVSLEMRIPDKSRKSSLSINNRLQNMASSSSRKRSMSGNMVMNIPPLTTSLSEDGMISAAHSNLDALNLNHVMVEENEMGEDPLLPPAQYVSSRYMSLAHNNKQQQQQQQQQLLLNNRKECENLLTNSSRQQQQSQPQQQQQQLLNNRKECENLLTNSNSSSRQQQQPQTQQQQQQPDYCTTDISRDLWTSVTPV</sequence>
<dbReference type="InterPro" id="IPR028082">
    <property type="entry name" value="Peripla_BP_I"/>
</dbReference>
<keyword evidence="10 20" id="KW-0067">ATP-binding</keyword>
<dbReference type="FunFam" id="3.30.200.20:FF:000593">
    <property type="entry name" value="Predicted protein"/>
    <property type="match status" value="1"/>
</dbReference>
<keyword evidence="13" id="KW-0829">Tyrosine-protein kinase</keyword>
<dbReference type="PROSITE" id="PS00107">
    <property type="entry name" value="PROTEIN_KINASE_ATP"/>
    <property type="match status" value="1"/>
</dbReference>
<dbReference type="CDD" id="cd00192">
    <property type="entry name" value="PTKc"/>
    <property type="match status" value="1"/>
</dbReference>
<dbReference type="InterPro" id="IPR020635">
    <property type="entry name" value="Tyr_kinase_cat_dom"/>
</dbReference>
<feature type="compositionally biased region" description="Low complexity" evidence="21">
    <location>
        <begin position="785"/>
        <end position="798"/>
    </location>
</feature>
<dbReference type="GO" id="GO:0005886">
    <property type="term" value="C:plasma membrane"/>
    <property type="evidence" value="ECO:0007669"/>
    <property type="project" value="TreeGrafter"/>
</dbReference>
<keyword evidence="11 22" id="KW-1133">Transmembrane helix</keyword>
<reference evidence="24" key="1">
    <citation type="submission" date="2023-10" db="EMBL/GenBank/DDBJ databases">
        <title>Genome assemblies of two species of porcelain crab, Petrolisthes cinctipes and Petrolisthes manimaculis (Anomura: Porcellanidae).</title>
        <authorList>
            <person name="Angst P."/>
        </authorList>
    </citation>
    <scope>NUCLEOTIDE SEQUENCE</scope>
    <source>
        <strain evidence="24">PB745_01</strain>
        <tissue evidence="24">Gill</tissue>
    </source>
</reference>
<dbReference type="Gene3D" id="1.10.510.10">
    <property type="entry name" value="Transferase(Phosphotransferase) domain 1"/>
    <property type="match status" value="1"/>
</dbReference>
<feature type="transmembrane region" description="Helical" evidence="22">
    <location>
        <begin position="275"/>
        <end position="298"/>
    </location>
</feature>
<dbReference type="PRINTS" id="PR00109">
    <property type="entry name" value="TYRKINASE"/>
</dbReference>
<evidence type="ECO:0000256" key="16">
    <source>
        <dbReference type="ARBA" id="ARBA00023180"/>
    </source>
</evidence>
<evidence type="ECO:0000256" key="20">
    <source>
        <dbReference type="PROSITE-ProRule" id="PRU10141"/>
    </source>
</evidence>
<dbReference type="Gene3D" id="3.40.50.2300">
    <property type="match status" value="1"/>
</dbReference>
<evidence type="ECO:0000313" key="24">
    <source>
        <dbReference type="EMBL" id="KAK3884246.1"/>
    </source>
</evidence>
<evidence type="ECO:0000256" key="11">
    <source>
        <dbReference type="ARBA" id="ARBA00022989"/>
    </source>
</evidence>
<evidence type="ECO:0000256" key="8">
    <source>
        <dbReference type="ARBA" id="ARBA00022741"/>
    </source>
</evidence>
<evidence type="ECO:0000256" key="15">
    <source>
        <dbReference type="ARBA" id="ARBA00023170"/>
    </source>
</evidence>
<dbReference type="GO" id="GO:0005524">
    <property type="term" value="F:ATP binding"/>
    <property type="evidence" value="ECO:0007669"/>
    <property type="project" value="UniProtKB-UniRule"/>
</dbReference>
<evidence type="ECO:0000256" key="3">
    <source>
        <dbReference type="ARBA" id="ARBA00022553"/>
    </source>
</evidence>
<keyword evidence="8 20" id="KW-0547">Nucleotide-binding</keyword>
<gene>
    <name evidence="24" type="ORF">Pcinc_011522</name>
</gene>
<dbReference type="GO" id="GO:0043235">
    <property type="term" value="C:receptor complex"/>
    <property type="evidence" value="ECO:0007669"/>
    <property type="project" value="TreeGrafter"/>
</dbReference>
<keyword evidence="12 22" id="KW-0472">Membrane</keyword>
<keyword evidence="9" id="KW-0418">Kinase</keyword>
<dbReference type="GO" id="GO:0007169">
    <property type="term" value="P:cell surface receptor protein tyrosine kinase signaling pathway"/>
    <property type="evidence" value="ECO:0007669"/>
    <property type="project" value="TreeGrafter"/>
</dbReference>
<evidence type="ECO:0000256" key="21">
    <source>
        <dbReference type="SAM" id="MobiDB-lite"/>
    </source>
</evidence>
<dbReference type="InterPro" id="IPR050122">
    <property type="entry name" value="RTK"/>
</dbReference>
<evidence type="ECO:0000256" key="14">
    <source>
        <dbReference type="ARBA" id="ARBA00023157"/>
    </source>
</evidence>
<dbReference type="Gene3D" id="3.30.200.20">
    <property type="entry name" value="Phosphorylase Kinase, domain 1"/>
    <property type="match status" value="1"/>
</dbReference>
<evidence type="ECO:0000256" key="1">
    <source>
        <dbReference type="ARBA" id="ARBA00004167"/>
    </source>
</evidence>
<keyword evidence="14" id="KW-1015">Disulfide bond</keyword>
<dbReference type="InterPro" id="IPR017441">
    <property type="entry name" value="Protein_kinase_ATP_BS"/>
</dbReference>
<dbReference type="Pfam" id="PF07714">
    <property type="entry name" value="PK_Tyr_Ser-Thr"/>
    <property type="match status" value="1"/>
</dbReference>
<dbReference type="InterPro" id="IPR011009">
    <property type="entry name" value="Kinase-like_dom_sf"/>
</dbReference>
<dbReference type="PANTHER" id="PTHR24416">
    <property type="entry name" value="TYROSINE-PROTEIN KINASE RECEPTOR"/>
    <property type="match status" value="1"/>
</dbReference>
<keyword evidence="16" id="KW-0325">Glycoprotein</keyword>
<evidence type="ECO:0000256" key="12">
    <source>
        <dbReference type="ARBA" id="ARBA00023136"/>
    </source>
</evidence>
<keyword evidence="5 22" id="KW-0812">Transmembrane</keyword>
<evidence type="ECO:0000256" key="7">
    <source>
        <dbReference type="ARBA" id="ARBA00022737"/>
    </source>
</evidence>
<feature type="domain" description="Protein kinase" evidence="23">
    <location>
        <begin position="332"/>
        <end position="605"/>
    </location>
</feature>
<keyword evidence="17" id="KW-0393">Immunoglobulin domain</keyword>
<dbReference type="GO" id="GO:0004714">
    <property type="term" value="F:transmembrane receptor protein tyrosine kinase activity"/>
    <property type="evidence" value="ECO:0007669"/>
    <property type="project" value="UniProtKB-EC"/>
</dbReference>
<dbReference type="InterPro" id="IPR008266">
    <property type="entry name" value="Tyr_kinase_AS"/>
</dbReference>
<dbReference type="PROSITE" id="PS50011">
    <property type="entry name" value="PROTEIN_KINASE_DOM"/>
    <property type="match status" value="1"/>
</dbReference>
<evidence type="ECO:0000256" key="6">
    <source>
        <dbReference type="ARBA" id="ARBA00022729"/>
    </source>
</evidence>
<dbReference type="AlphaFoldDB" id="A0AAE1G2M7"/>
<comment type="function">
    <text evidence="19">Receptor for basic fibroblast growth factor.</text>
</comment>
<evidence type="ECO:0000256" key="13">
    <source>
        <dbReference type="ARBA" id="ARBA00023137"/>
    </source>
</evidence>
<evidence type="ECO:0000256" key="5">
    <source>
        <dbReference type="ARBA" id="ARBA00022692"/>
    </source>
</evidence>
<evidence type="ECO:0000313" key="25">
    <source>
        <dbReference type="Proteomes" id="UP001286313"/>
    </source>
</evidence>
<evidence type="ECO:0000259" key="23">
    <source>
        <dbReference type="PROSITE" id="PS50011"/>
    </source>
</evidence>
<dbReference type="EMBL" id="JAWQEG010000904">
    <property type="protein sequence ID" value="KAK3884246.1"/>
    <property type="molecule type" value="Genomic_DNA"/>
</dbReference>
<dbReference type="Proteomes" id="UP001286313">
    <property type="component" value="Unassembled WGS sequence"/>
</dbReference>
<keyword evidence="4" id="KW-0808">Transferase</keyword>
<dbReference type="PROSITE" id="PS00109">
    <property type="entry name" value="PROTEIN_KINASE_TYR"/>
    <property type="match status" value="1"/>
</dbReference>
<proteinExistence type="predicted"/>
<dbReference type="Pfam" id="PF01094">
    <property type="entry name" value="ANF_receptor"/>
    <property type="match status" value="1"/>
</dbReference>
<dbReference type="SUPFAM" id="SSF53822">
    <property type="entry name" value="Periplasmic binding protein-like I"/>
    <property type="match status" value="1"/>
</dbReference>
<dbReference type="SMART" id="SM00219">
    <property type="entry name" value="TyrKc"/>
    <property type="match status" value="1"/>
</dbReference>
<organism evidence="24 25">
    <name type="scientific">Petrolisthes cinctipes</name>
    <name type="common">Flat porcelain crab</name>
    <dbReference type="NCBI Taxonomy" id="88211"/>
    <lineage>
        <taxon>Eukaryota</taxon>
        <taxon>Metazoa</taxon>
        <taxon>Ecdysozoa</taxon>
        <taxon>Arthropoda</taxon>
        <taxon>Crustacea</taxon>
        <taxon>Multicrustacea</taxon>
        <taxon>Malacostraca</taxon>
        <taxon>Eumalacostraca</taxon>
        <taxon>Eucarida</taxon>
        <taxon>Decapoda</taxon>
        <taxon>Pleocyemata</taxon>
        <taxon>Anomura</taxon>
        <taxon>Galatheoidea</taxon>
        <taxon>Porcellanidae</taxon>
        <taxon>Petrolisthes</taxon>
    </lineage>
</organism>
<dbReference type="FunFam" id="1.10.510.10:FF:001227">
    <property type="entry name" value="Tyrosine-protein kinase receptor"/>
    <property type="match status" value="1"/>
</dbReference>
<feature type="binding site" evidence="20">
    <location>
        <position position="364"/>
    </location>
    <ligand>
        <name>ATP</name>
        <dbReference type="ChEBI" id="CHEBI:30616"/>
    </ligand>
</feature>
<feature type="region of interest" description="Disordered" evidence="21">
    <location>
        <begin position="777"/>
        <end position="801"/>
    </location>
</feature>
<dbReference type="InterPro" id="IPR000719">
    <property type="entry name" value="Prot_kinase_dom"/>
</dbReference>
<dbReference type="EC" id="2.7.10.1" evidence="2"/>
<evidence type="ECO:0000256" key="4">
    <source>
        <dbReference type="ARBA" id="ARBA00022679"/>
    </source>
</evidence>
<comment type="caution">
    <text evidence="24">The sequence shown here is derived from an EMBL/GenBank/DDBJ whole genome shotgun (WGS) entry which is preliminary data.</text>
</comment>
<name>A0AAE1G2M7_PETCI</name>
<accession>A0AAE1G2M7</accession>
<comment type="catalytic activity">
    <reaction evidence="18">
        <text>L-tyrosyl-[protein] + ATP = O-phospho-L-tyrosyl-[protein] + ADP + H(+)</text>
        <dbReference type="Rhea" id="RHEA:10596"/>
        <dbReference type="Rhea" id="RHEA-COMP:10136"/>
        <dbReference type="Rhea" id="RHEA-COMP:20101"/>
        <dbReference type="ChEBI" id="CHEBI:15378"/>
        <dbReference type="ChEBI" id="CHEBI:30616"/>
        <dbReference type="ChEBI" id="CHEBI:46858"/>
        <dbReference type="ChEBI" id="CHEBI:61978"/>
        <dbReference type="ChEBI" id="CHEBI:456216"/>
        <dbReference type="EC" id="2.7.10.1"/>
    </reaction>
</comment>